<keyword evidence="3" id="KW-1185">Reference proteome</keyword>
<evidence type="ECO:0000256" key="1">
    <source>
        <dbReference type="SAM" id="SignalP"/>
    </source>
</evidence>
<sequence>MQQAGHWIWALIAAGVIGAGSAAADCASDEEVARFVADYMDHRPTEALGQGGTMVDALCTQARLSDALAAHLGPVIGYKAGLTSTPAQERFGASAPVRGVLYRDMMLETGATLDVPWGAVPMVEADLVLEIGDSAVNSATTREEVMQNIASIRPFIELPDLAVDQSQPMTPETITAMGVGARHGVLGAAIPVEDAAAMTKALAEMQVQLRDGAGEVVLSAPGTSVLGHPAETILWLHAVGVTFKAGDLVSVGSFGPLVPPGSLKGGATVSYEGLPGSPEVSVLFGPSS</sequence>
<dbReference type="PANTHER" id="PTHR30143">
    <property type="entry name" value="ACID HYDRATASE"/>
    <property type="match status" value="1"/>
</dbReference>
<protein>
    <submittedName>
        <fullName evidence="2">Hydratase</fullName>
    </submittedName>
</protein>
<gene>
    <name evidence="2" type="ORF">R1T40_17340</name>
</gene>
<dbReference type="SUPFAM" id="SSF56529">
    <property type="entry name" value="FAH"/>
    <property type="match status" value="1"/>
</dbReference>
<reference evidence="2 3" key="1">
    <citation type="submission" date="2023-10" db="EMBL/GenBank/DDBJ databases">
        <title>Eight complete genome sequences of bacteria isolated from laboratory stock of Giant Kelp gametophytes.</title>
        <authorList>
            <person name="Tolentino B."/>
            <person name="Nuzhdin S."/>
        </authorList>
    </citation>
    <scope>NUCLEOTIDE SEQUENCE [LARGE SCALE GENOMIC DNA]</scope>
    <source>
        <strain evidence="2 3">LC.270.F.C4</strain>
    </source>
</reference>
<dbReference type="EMBL" id="CP136704">
    <property type="protein sequence ID" value="WOI32697.1"/>
    <property type="molecule type" value="Genomic_DNA"/>
</dbReference>
<evidence type="ECO:0000313" key="2">
    <source>
        <dbReference type="EMBL" id="WOI32697.1"/>
    </source>
</evidence>
<dbReference type="PANTHER" id="PTHR30143:SF0">
    <property type="entry name" value="2-KETO-4-PENTENOATE HYDRATASE"/>
    <property type="match status" value="1"/>
</dbReference>
<name>A0ABZ0HE09_TRISK</name>
<dbReference type="Gene3D" id="3.90.850.10">
    <property type="entry name" value="Fumarylacetoacetase-like, C-terminal domain"/>
    <property type="match status" value="1"/>
</dbReference>
<dbReference type="InterPro" id="IPR050772">
    <property type="entry name" value="Hydratase-Decarb/MhpD_sf"/>
</dbReference>
<feature type="chain" id="PRO_5046802306" evidence="1">
    <location>
        <begin position="25"/>
        <end position="288"/>
    </location>
</feature>
<accession>A0ABZ0HE09</accession>
<evidence type="ECO:0000313" key="3">
    <source>
        <dbReference type="Proteomes" id="UP001302666"/>
    </source>
</evidence>
<keyword evidence="1" id="KW-0732">Signal</keyword>
<proteinExistence type="predicted"/>
<organism evidence="2 3">
    <name type="scientific">Tritonibacter scottomollicae</name>
    <name type="common">Epibacterium scottomollicae</name>
    <dbReference type="NCBI Taxonomy" id="483013"/>
    <lineage>
        <taxon>Bacteria</taxon>
        <taxon>Pseudomonadati</taxon>
        <taxon>Pseudomonadota</taxon>
        <taxon>Alphaproteobacteria</taxon>
        <taxon>Rhodobacterales</taxon>
        <taxon>Paracoccaceae</taxon>
        <taxon>Tritonibacter</taxon>
    </lineage>
</organism>
<dbReference type="RefSeq" id="WP_317385002.1">
    <property type="nucleotide sequence ID" value="NZ_CP136704.1"/>
</dbReference>
<feature type="signal peptide" evidence="1">
    <location>
        <begin position="1"/>
        <end position="24"/>
    </location>
</feature>
<dbReference type="Proteomes" id="UP001302666">
    <property type="component" value="Chromosome"/>
</dbReference>
<dbReference type="InterPro" id="IPR036663">
    <property type="entry name" value="Fumarylacetoacetase_C_sf"/>
</dbReference>